<keyword evidence="1" id="KW-0732">Signal</keyword>
<evidence type="ECO:0000256" key="1">
    <source>
        <dbReference type="SAM" id="SignalP"/>
    </source>
</evidence>
<evidence type="ECO:0000313" key="3">
    <source>
        <dbReference type="WBParaSite" id="nRc.2.0.1.t34260-RA"/>
    </source>
</evidence>
<dbReference type="WBParaSite" id="nRc.2.0.1.t34260-RA">
    <property type="protein sequence ID" value="nRc.2.0.1.t34260-RA"/>
    <property type="gene ID" value="nRc.2.0.1.g34260"/>
</dbReference>
<dbReference type="InterPro" id="IPR011990">
    <property type="entry name" value="TPR-like_helical_dom_sf"/>
</dbReference>
<organism evidence="2 3">
    <name type="scientific">Romanomermis culicivorax</name>
    <name type="common">Nematode worm</name>
    <dbReference type="NCBI Taxonomy" id="13658"/>
    <lineage>
        <taxon>Eukaryota</taxon>
        <taxon>Metazoa</taxon>
        <taxon>Ecdysozoa</taxon>
        <taxon>Nematoda</taxon>
        <taxon>Enoplea</taxon>
        <taxon>Dorylaimia</taxon>
        <taxon>Mermithida</taxon>
        <taxon>Mermithoidea</taxon>
        <taxon>Mermithidae</taxon>
        <taxon>Romanomermis</taxon>
    </lineage>
</organism>
<keyword evidence="2" id="KW-1185">Reference proteome</keyword>
<dbReference type="Gene3D" id="1.25.40.10">
    <property type="entry name" value="Tetratricopeptide repeat domain"/>
    <property type="match status" value="1"/>
</dbReference>
<feature type="signal peptide" evidence="1">
    <location>
        <begin position="1"/>
        <end position="15"/>
    </location>
</feature>
<reference evidence="3" key="1">
    <citation type="submission" date="2022-11" db="UniProtKB">
        <authorList>
            <consortium name="WormBaseParasite"/>
        </authorList>
    </citation>
    <scope>IDENTIFICATION</scope>
</reference>
<feature type="chain" id="PRO_5037390871" evidence="1">
    <location>
        <begin position="16"/>
        <end position="73"/>
    </location>
</feature>
<accession>A0A915K6A7</accession>
<proteinExistence type="predicted"/>
<sequence length="73" mass="8017">MFSLLRLAIEHLITALSLQSSGIGPETANLSSTIWSTFRLAVASLKNSSNQRRLLELVDKKDFPAIKSLLNCS</sequence>
<name>A0A915K6A7_ROMCU</name>
<evidence type="ECO:0000313" key="2">
    <source>
        <dbReference type="Proteomes" id="UP000887565"/>
    </source>
</evidence>
<dbReference type="Proteomes" id="UP000887565">
    <property type="component" value="Unplaced"/>
</dbReference>
<dbReference type="AlphaFoldDB" id="A0A915K6A7"/>
<protein>
    <submittedName>
        <fullName evidence="3">Uncharacterized protein</fullName>
    </submittedName>
</protein>